<dbReference type="PANTHER" id="PTHR30372:SF4">
    <property type="entry name" value="LIPID-A-DISACCHARIDE SYNTHASE, MITOCHONDRIAL-RELATED"/>
    <property type="match status" value="1"/>
</dbReference>
<name>C2MAB6_9PORP</name>
<dbReference type="AlphaFoldDB" id="C2MAB6"/>
<evidence type="ECO:0000256" key="8">
    <source>
        <dbReference type="ARBA" id="ARBA00023098"/>
    </source>
</evidence>
<organism evidence="11 12">
    <name type="scientific">Porphyromonas uenonis 60-3</name>
    <dbReference type="NCBI Taxonomy" id="596327"/>
    <lineage>
        <taxon>Bacteria</taxon>
        <taxon>Pseudomonadati</taxon>
        <taxon>Bacteroidota</taxon>
        <taxon>Bacteroidia</taxon>
        <taxon>Bacteroidales</taxon>
        <taxon>Porphyromonadaceae</taxon>
        <taxon>Porphyromonas</taxon>
    </lineage>
</organism>
<dbReference type="InterPro" id="IPR003835">
    <property type="entry name" value="Glyco_trans_19"/>
</dbReference>
<protein>
    <recommendedName>
        <fullName evidence="3 10">Lipid-A-disaccharide synthase</fullName>
        <ecNumber evidence="2 10">2.4.1.182</ecNumber>
    </recommendedName>
</protein>
<dbReference type="PANTHER" id="PTHR30372">
    <property type="entry name" value="LIPID-A-DISACCHARIDE SYNTHASE"/>
    <property type="match status" value="1"/>
</dbReference>
<dbReference type="RefSeq" id="WP_007364905.1">
    <property type="nucleotide sequence ID" value="NZ_ACLR01000088.1"/>
</dbReference>
<sequence>MKYLLIAGEASGDEHGARLIASLKAVDTEAAFAFIGGDKMAQQAGVAPLYHYREIAVMGFTSVLRSMRKISHAAQLLREEMTSNPPDVVIPIDYGGFNLRYTLPMAHRHGVPVVYYIPPKVWASRRRRIKQLRSYTDLCLTILPFEADYLSQRGVLARYVGNPSIQSVGELLASNAKLCDTVRPYIALLPGSREAEIARNLPIMCQAIDLLPAPWRAVIAGAPSIDRAHYTPYINERIELVTNETLPLLAGASAALVTSGTATLETALIGTPQVVAYRLPAGRLARWAFDHLLPIRYFSLVNLIAECPVVEELLGDKVTPRRLAQALSPLLEREGSAYQLQQAHYDEIRLRLDPSRVASQVAAETIYHALTTQWEPTRWTTED</sequence>
<keyword evidence="8" id="KW-0443">Lipid metabolism</keyword>
<dbReference type="GO" id="GO:0008915">
    <property type="term" value="F:lipid-A-disaccharide synthase activity"/>
    <property type="evidence" value="ECO:0007669"/>
    <property type="project" value="UniProtKB-UniRule"/>
</dbReference>
<evidence type="ECO:0000256" key="1">
    <source>
        <dbReference type="ARBA" id="ARBA00002056"/>
    </source>
</evidence>
<evidence type="ECO:0000313" key="11">
    <source>
        <dbReference type="EMBL" id="EEK17330.1"/>
    </source>
</evidence>
<dbReference type="OrthoDB" id="9801642at2"/>
<dbReference type="EMBL" id="ACLR01000088">
    <property type="protein sequence ID" value="EEK17330.1"/>
    <property type="molecule type" value="Genomic_DNA"/>
</dbReference>
<dbReference type="eggNOG" id="COG0763">
    <property type="taxonomic scope" value="Bacteria"/>
</dbReference>
<comment type="caution">
    <text evidence="11">The sequence shown here is derived from an EMBL/GenBank/DDBJ whole genome shotgun (WGS) entry which is preliminary data.</text>
</comment>
<dbReference type="Proteomes" id="UP000003303">
    <property type="component" value="Unassembled WGS sequence"/>
</dbReference>
<dbReference type="SUPFAM" id="SSF53756">
    <property type="entry name" value="UDP-Glycosyltransferase/glycogen phosphorylase"/>
    <property type="match status" value="1"/>
</dbReference>
<evidence type="ECO:0000256" key="2">
    <source>
        <dbReference type="ARBA" id="ARBA00012687"/>
    </source>
</evidence>
<keyword evidence="6 11" id="KW-0328">Glycosyltransferase</keyword>
<keyword evidence="5" id="KW-0441">Lipid A biosynthesis</keyword>
<dbReference type="STRING" id="596327.PORUE0001_1190"/>
<evidence type="ECO:0000256" key="5">
    <source>
        <dbReference type="ARBA" id="ARBA00022556"/>
    </source>
</evidence>
<evidence type="ECO:0000256" key="4">
    <source>
        <dbReference type="ARBA" id="ARBA00022516"/>
    </source>
</evidence>
<keyword evidence="7 11" id="KW-0808">Transferase</keyword>
<evidence type="ECO:0000256" key="10">
    <source>
        <dbReference type="NCBIfam" id="TIGR00215"/>
    </source>
</evidence>
<dbReference type="NCBIfam" id="TIGR00215">
    <property type="entry name" value="lpxB"/>
    <property type="match status" value="1"/>
</dbReference>
<evidence type="ECO:0000256" key="6">
    <source>
        <dbReference type="ARBA" id="ARBA00022676"/>
    </source>
</evidence>
<dbReference type="GO" id="GO:0005543">
    <property type="term" value="F:phospholipid binding"/>
    <property type="evidence" value="ECO:0007669"/>
    <property type="project" value="TreeGrafter"/>
</dbReference>
<dbReference type="Pfam" id="PF02684">
    <property type="entry name" value="LpxB"/>
    <property type="match status" value="1"/>
</dbReference>
<proteinExistence type="predicted"/>
<evidence type="ECO:0000313" key="12">
    <source>
        <dbReference type="Proteomes" id="UP000003303"/>
    </source>
</evidence>
<dbReference type="GO" id="GO:0009245">
    <property type="term" value="P:lipid A biosynthetic process"/>
    <property type="evidence" value="ECO:0007669"/>
    <property type="project" value="UniProtKB-UniRule"/>
</dbReference>
<keyword evidence="4" id="KW-0444">Lipid biosynthesis</keyword>
<evidence type="ECO:0000256" key="3">
    <source>
        <dbReference type="ARBA" id="ARBA00020902"/>
    </source>
</evidence>
<dbReference type="GO" id="GO:0016020">
    <property type="term" value="C:membrane"/>
    <property type="evidence" value="ECO:0007669"/>
    <property type="project" value="GOC"/>
</dbReference>
<gene>
    <name evidence="11" type="primary">lpxB</name>
    <name evidence="11" type="ORF">PORUE0001_1190</name>
</gene>
<dbReference type="EC" id="2.4.1.182" evidence="2 10"/>
<comment type="function">
    <text evidence="1">Condensation of UDP-2,3-diacylglucosamine and 2,3-diacylglucosamine-1-phosphate to form lipid A disaccharide, a precursor of lipid A, a phosphorylated glycolipid that anchors the lipopolysaccharide to the outer membrane of the cell.</text>
</comment>
<evidence type="ECO:0000256" key="7">
    <source>
        <dbReference type="ARBA" id="ARBA00022679"/>
    </source>
</evidence>
<reference evidence="11 12" key="1">
    <citation type="submission" date="2009-04" db="EMBL/GenBank/DDBJ databases">
        <authorList>
            <person name="Sebastian Y."/>
            <person name="Madupu R."/>
            <person name="Durkin A.S."/>
            <person name="Torralba M."/>
            <person name="Methe B."/>
            <person name="Sutton G.G."/>
            <person name="Strausberg R.L."/>
            <person name="Nelson K.E."/>
        </authorList>
    </citation>
    <scope>NUCLEOTIDE SEQUENCE [LARGE SCALE GENOMIC DNA]</scope>
    <source>
        <strain evidence="11 12">60-3</strain>
    </source>
</reference>
<comment type="catalytic activity">
    <reaction evidence="9">
        <text>a lipid X + a UDP-2-N,3-O-bis[(3R)-3-hydroxyacyl]-alpha-D-glucosamine = a lipid A disaccharide + UDP + H(+)</text>
        <dbReference type="Rhea" id="RHEA:67828"/>
        <dbReference type="ChEBI" id="CHEBI:15378"/>
        <dbReference type="ChEBI" id="CHEBI:58223"/>
        <dbReference type="ChEBI" id="CHEBI:137748"/>
        <dbReference type="ChEBI" id="CHEBI:176338"/>
        <dbReference type="ChEBI" id="CHEBI:176343"/>
        <dbReference type="EC" id="2.4.1.182"/>
    </reaction>
</comment>
<accession>C2MAB6</accession>
<keyword evidence="12" id="KW-1185">Reference proteome</keyword>
<evidence type="ECO:0000256" key="9">
    <source>
        <dbReference type="ARBA" id="ARBA00048975"/>
    </source>
</evidence>